<dbReference type="InterPro" id="IPR011009">
    <property type="entry name" value="Kinase-like_dom_sf"/>
</dbReference>
<accession>A0A284SB65</accession>
<protein>
    <recommendedName>
        <fullName evidence="3">Protein kinase domain-containing protein</fullName>
    </recommendedName>
</protein>
<sequence length="514" mass="58963">MPHYLDLDSCLQAARLIAAAGEMAPFPFVKGAAQCVVVVLENIQKTANNRNDLRDLAESIVNTLVAVRDAVIEHGPTSASHFQNVCVEFQDYMTELLSKLNNERRLRGIRRILKAKKISDDISAYRHRVQAIKEDFLIRTMTTTRLVLSDVQDQVNTRLSALAGVMETSEKNVISAIKDNIKEIRTSAVLQSKTMKTPQMTLHDFQQRGLYKGVVRDLIPGDIYLKASIPRSCHGGSRLDFDEYHAIIDDRPKLVRVFRVQADQQERVMQRFQKEVDRRLHLRHPNISQLFGVCTSPTFPALIFHRSANTERCLYEVLSNESSVTGALRFFLRMHNDLQSIANYLAEQAWVHQQEQDNDGKTLHAQAGCFDEQGRVILNDLSLGYHPFIPFELHLGRSGVSVDTTMNLYNHVTRHFDVAELERLLQHSAKLERADLRHFYESVYFLLGYNTWCCYSYPERCYNYPGHAGTGRVVADLEEWILRWTINSGQQGLRRLRSVVNLSYLMIFSRVSTY</sequence>
<dbReference type="EMBL" id="FUEG01000056">
    <property type="protein sequence ID" value="SJL18254.1"/>
    <property type="molecule type" value="Genomic_DNA"/>
</dbReference>
<name>A0A284SB65_ARMOS</name>
<reference evidence="2" key="1">
    <citation type="journal article" date="2017" name="Nat. Ecol. Evol.">
        <title>Genome expansion and lineage-specific genetic innovations in the forest pathogenic fungi Armillaria.</title>
        <authorList>
            <person name="Sipos G."/>
            <person name="Prasanna A.N."/>
            <person name="Walter M.C."/>
            <person name="O'Connor E."/>
            <person name="Balint B."/>
            <person name="Krizsan K."/>
            <person name="Kiss B."/>
            <person name="Hess J."/>
            <person name="Varga T."/>
            <person name="Slot J."/>
            <person name="Riley R."/>
            <person name="Boka B."/>
            <person name="Rigling D."/>
            <person name="Barry K."/>
            <person name="Lee J."/>
            <person name="Mihaltcheva S."/>
            <person name="LaButti K."/>
            <person name="Lipzen A."/>
            <person name="Waldron R."/>
            <person name="Moloney N.M."/>
            <person name="Sperisen C."/>
            <person name="Kredics L."/>
            <person name="Vagvoelgyi C."/>
            <person name="Patrignani A."/>
            <person name="Fitzpatrick D."/>
            <person name="Nagy I."/>
            <person name="Doyle S."/>
            <person name="Anderson J.B."/>
            <person name="Grigoriev I.V."/>
            <person name="Gueldener U."/>
            <person name="Muensterkoetter M."/>
            <person name="Nagy L.G."/>
        </authorList>
    </citation>
    <scope>NUCLEOTIDE SEQUENCE [LARGE SCALE GENOMIC DNA]</scope>
    <source>
        <strain evidence="2">C18/9</strain>
    </source>
</reference>
<dbReference type="Gene3D" id="3.30.200.20">
    <property type="entry name" value="Phosphorylase Kinase, domain 1"/>
    <property type="match status" value="1"/>
</dbReference>
<dbReference type="Proteomes" id="UP000219338">
    <property type="component" value="Unassembled WGS sequence"/>
</dbReference>
<organism evidence="1 2">
    <name type="scientific">Armillaria ostoyae</name>
    <name type="common">Armillaria root rot fungus</name>
    <dbReference type="NCBI Taxonomy" id="47428"/>
    <lineage>
        <taxon>Eukaryota</taxon>
        <taxon>Fungi</taxon>
        <taxon>Dikarya</taxon>
        <taxon>Basidiomycota</taxon>
        <taxon>Agaricomycotina</taxon>
        <taxon>Agaricomycetes</taxon>
        <taxon>Agaricomycetidae</taxon>
        <taxon>Agaricales</taxon>
        <taxon>Marasmiineae</taxon>
        <taxon>Physalacriaceae</taxon>
        <taxon>Armillaria</taxon>
    </lineage>
</organism>
<evidence type="ECO:0008006" key="3">
    <source>
        <dbReference type="Google" id="ProtNLM"/>
    </source>
</evidence>
<gene>
    <name evidence="1" type="ORF">ARMOST_21836</name>
</gene>
<dbReference type="SUPFAM" id="SSF56112">
    <property type="entry name" value="Protein kinase-like (PK-like)"/>
    <property type="match status" value="1"/>
</dbReference>
<proteinExistence type="predicted"/>
<evidence type="ECO:0000313" key="1">
    <source>
        <dbReference type="EMBL" id="SJL18254.1"/>
    </source>
</evidence>
<dbReference type="OrthoDB" id="2965063at2759"/>
<keyword evidence="2" id="KW-1185">Reference proteome</keyword>
<evidence type="ECO:0000313" key="2">
    <source>
        <dbReference type="Proteomes" id="UP000219338"/>
    </source>
</evidence>
<dbReference type="AlphaFoldDB" id="A0A284SB65"/>